<proteinExistence type="predicted"/>
<organism evidence="2 3">
    <name type="scientific">Cytobacillus purgationiresistens</name>
    <dbReference type="NCBI Taxonomy" id="863449"/>
    <lineage>
        <taxon>Bacteria</taxon>
        <taxon>Bacillati</taxon>
        <taxon>Bacillota</taxon>
        <taxon>Bacilli</taxon>
        <taxon>Bacillales</taxon>
        <taxon>Bacillaceae</taxon>
        <taxon>Cytobacillus</taxon>
    </lineage>
</organism>
<dbReference type="SMART" id="SM00316">
    <property type="entry name" value="S1"/>
    <property type="match status" value="2"/>
</dbReference>
<dbReference type="SUPFAM" id="SSF50249">
    <property type="entry name" value="Nucleic acid-binding proteins"/>
    <property type="match status" value="2"/>
</dbReference>
<dbReference type="EMBL" id="JAUSUB010000013">
    <property type="protein sequence ID" value="MDQ0271208.1"/>
    <property type="molecule type" value="Genomic_DNA"/>
</dbReference>
<evidence type="ECO:0000259" key="1">
    <source>
        <dbReference type="PROSITE" id="PS50126"/>
    </source>
</evidence>
<dbReference type="Proteomes" id="UP001238088">
    <property type="component" value="Unassembled WGS sequence"/>
</dbReference>
<keyword evidence="2" id="KW-0689">Ribosomal protein</keyword>
<protein>
    <submittedName>
        <fullName evidence="2">Small subunit ribosomal protein S1</fullName>
    </submittedName>
</protein>
<comment type="caution">
    <text evidence="2">The sequence shown here is derived from an EMBL/GenBank/DDBJ whole genome shotgun (WGS) entry which is preliminary data.</text>
</comment>
<dbReference type="RefSeq" id="WP_307476201.1">
    <property type="nucleotide sequence ID" value="NZ_JAUSUB010000013.1"/>
</dbReference>
<dbReference type="InterPro" id="IPR012340">
    <property type="entry name" value="NA-bd_OB-fold"/>
</dbReference>
<dbReference type="InterPro" id="IPR003029">
    <property type="entry name" value="S1_domain"/>
</dbReference>
<evidence type="ECO:0000313" key="3">
    <source>
        <dbReference type="Proteomes" id="UP001238088"/>
    </source>
</evidence>
<gene>
    <name evidence="2" type="ORF">J2S17_003096</name>
</gene>
<dbReference type="PROSITE" id="PS50126">
    <property type="entry name" value="S1"/>
    <property type="match status" value="1"/>
</dbReference>
<keyword evidence="3" id="KW-1185">Reference proteome</keyword>
<evidence type="ECO:0000313" key="2">
    <source>
        <dbReference type="EMBL" id="MDQ0271208.1"/>
    </source>
</evidence>
<sequence length="296" mass="33967">MVQKKSWDDYETLEALAESHRNREVVDGVIRTIQHMTMPVVKSDGSKEVFEGDVLVIQLQGGITGYCAVTEFREREFKSHTRFVGTVQKFIITELNLDHQIALLSEKQAAARLRDTFWSELIEMSEDDSLNDEVFDAVVSGYNQEKGIIYVRLNGQDAYMFRKDWSWYERDVVDAQNGETIQVKVKRFNPEDQVLQVSRKLALADPHEYLSTLKVGQIIAGKVSNIHAVHGIFVIVEDKVELKASKVNQLEKPDVGDIVTCRVRSINLEKRQGKVIIIDYPRGKRKRKDFGSFLFE</sequence>
<name>A0ABU0AIW2_9BACI</name>
<feature type="domain" description="S1 motif" evidence="1">
    <location>
        <begin position="216"/>
        <end position="280"/>
    </location>
</feature>
<dbReference type="GO" id="GO:0005840">
    <property type="term" value="C:ribosome"/>
    <property type="evidence" value="ECO:0007669"/>
    <property type="project" value="UniProtKB-KW"/>
</dbReference>
<keyword evidence="2" id="KW-0687">Ribonucleoprotein</keyword>
<accession>A0ABU0AIW2</accession>
<reference evidence="2 3" key="1">
    <citation type="submission" date="2023-07" db="EMBL/GenBank/DDBJ databases">
        <title>Genomic Encyclopedia of Type Strains, Phase IV (KMG-IV): sequencing the most valuable type-strain genomes for metagenomic binning, comparative biology and taxonomic classification.</title>
        <authorList>
            <person name="Goeker M."/>
        </authorList>
    </citation>
    <scope>NUCLEOTIDE SEQUENCE [LARGE SCALE GENOMIC DNA]</scope>
    <source>
        <strain evidence="2 3">DSM 23494</strain>
    </source>
</reference>